<evidence type="ECO:0000313" key="1">
    <source>
        <dbReference type="EMBL" id="NNJ26169.1"/>
    </source>
</evidence>
<gene>
    <name evidence="1" type="ORF">LzC2_22490</name>
</gene>
<sequence length="289" mass="31025">MSVCLLIACVAAPPADAKAWNDRVRPTVALWGVEEGQERRTDGFLGFVCRIEPPVLGQIEVLLTTPADGERPRVIAGTMVPTRFRPQQDANAATAIVNLRPPTGGWPEGPAEVRVTPVEMPHLRTVRRVRFAAPNEPVESALLQDPFAADAGTLLDWNAAAAMPDVPFQTPAGQRFRVRGVARMPAPQTDDGADANEEESDPGNADLLMVEAVLPADPEAPSVASAFAVPFFEGTADDEGARRAWFETELIAPKKPGDYRLNVLGRIADDDGFPPLILRVERPTAGAAD</sequence>
<accession>A0ABX1VDJ2</accession>
<protein>
    <submittedName>
        <fullName evidence="1">Uncharacterized protein</fullName>
    </submittedName>
</protein>
<keyword evidence="2" id="KW-1185">Reference proteome</keyword>
<dbReference type="Proteomes" id="UP000609651">
    <property type="component" value="Unassembled WGS sequence"/>
</dbReference>
<organism evidence="1 2">
    <name type="scientific">Alienimonas chondri</name>
    <dbReference type="NCBI Taxonomy" id="2681879"/>
    <lineage>
        <taxon>Bacteria</taxon>
        <taxon>Pseudomonadati</taxon>
        <taxon>Planctomycetota</taxon>
        <taxon>Planctomycetia</taxon>
        <taxon>Planctomycetales</taxon>
        <taxon>Planctomycetaceae</taxon>
        <taxon>Alienimonas</taxon>
    </lineage>
</organism>
<name>A0ABX1VDJ2_9PLAN</name>
<proteinExistence type="predicted"/>
<reference evidence="1 2" key="1">
    <citation type="journal article" date="2020" name="Syst. Appl. Microbiol.">
        <title>Alienimonas chondri sp. nov., a novel planctomycete isolated from the biofilm of the red alga Chondrus crispus.</title>
        <authorList>
            <person name="Vitorino I."/>
            <person name="Albuquerque L."/>
            <person name="Wiegand S."/>
            <person name="Kallscheuer N."/>
            <person name="da Costa M.S."/>
            <person name="Lobo-da-Cunha A."/>
            <person name="Jogler C."/>
            <person name="Lage O.M."/>
        </authorList>
    </citation>
    <scope>NUCLEOTIDE SEQUENCE [LARGE SCALE GENOMIC DNA]</scope>
    <source>
        <strain evidence="1 2">LzC2</strain>
    </source>
</reference>
<comment type="caution">
    <text evidence="1">The sequence shown here is derived from an EMBL/GenBank/DDBJ whole genome shotgun (WGS) entry which is preliminary data.</text>
</comment>
<dbReference type="RefSeq" id="WP_171186924.1">
    <property type="nucleotide sequence ID" value="NZ_WTPX01000064.1"/>
</dbReference>
<dbReference type="EMBL" id="WTPX01000064">
    <property type="protein sequence ID" value="NNJ26169.1"/>
    <property type="molecule type" value="Genomic_DNA"/>
</dbReference>
<evidence type="ECO:0000313" key="2">
    <source>
        <dbReference type="Proteomes" id="UP000609651"/>
    </source>
</evidence>